<evidence type="ECO:0000256" key="2">
    <source>
        <dbReference type="ARBA" id="ARBA00023125"/>
    </source>
</evidence>
<protein>
    <submittedName>
        <fullName evidence="6">Transcriptional regulator, AraC family</fullName>
    </submittedName>
</protein>
<dbReference type="GO" id="GO:0043565">
    <property type="term" value="F:sequence-specific DNA binding"/>
    <property type="evidence" value="ECO:0007669"/>
    <property type="project" value="InterPro"/>
</dbReference>
<gene>
    <name evidence="6" type="ordered locus">Rmar_2599</name>
</gene>
<organism evidence="6 7">
    <name type="scientific">Rhodothermus marinus (strain ATCC 43812 / DSM 4252 / R-10)</name>
    <name type="common">Rhodothermus obamensis</name>
    <dbReference type="NCBI Taxonomy" id="518766"/>
    <lineage>
        <taxon>Bacteria</taxon>
        <taxon>Pseudomonadati</taxon>
        <taxon>Rhodothermota</taxon>
        <taxon>Rhodothermia</taxon>
        <taxon>Rhodothermales</taxon>
        <taxon>Rhodothermaceae</taxon>
        <taxon>Rhodothermus</taxon>
    </lineage>
</organism>
<feature type="transmembrane region" description="Helical" evidence="4">
    <location>
        <begin position="31"/>
        <end position="56"/>
    </location>
</feature>
<feature type="transmembrane region" description="Helical" evidence="4">
    <location>
        <begin position="216"/>
        <end position="238"/>
    </location>
</feature>
<keyword evidence="3" id="KW-0804">Transcription</keyword>
<keyword evidence="1" id="KW-0805">Transcription regulation</keyword>
<dbReference type="STRING" id="518766.Rmar_2599"/>
<sequence>MREISALLYGLGAAQALLLTGVLARRQRYPLGWLALLTGAFAVDLALAAAHVVGLVERWPHLLGVDFPVTLLYGPALYLYVRAMLTGRSARRSDGLHLVPFMLLVLGLLPFYLQSAEAKVQFLSRPDGFWSRMLRVLTAFKLAHASGYLLSTLYLLVRYRKRLQQLWLTVHRRWLRVLLLGGLALAGFGIGGYLLTAASLAPVGLDAGSIFDDLTLWALALFVCALSYAGLSLSPAFVPPAHPEKPRYARSGLDPEAIARIREQVLALMETEKLYRQPDLTLQALAERLGISPHNLSEVLNTVFGQSFYDFINGYRVREVQALLADPNRAHLTILALAMEAGFSSKSTFNAAFKKHTGLTPSAYRRRVLARKA</sequence>
<dbReference type="Pfam" id="PF12833">
    <property type="entry name" value="HTH_18"/>
    <property type="match status" value="1"/>
</dbReference>
<dbReference type="AlphaFoldDB" id="D0MFY3"/>
<feature type="transmembrane region" description="Helical" evidence="4">
    <location>
        <begin position="95"/>
        <end position="113"/>
    </location>
</feature>
<feature type="domain" description="HTH araC/xylS-type" evidence="5">
    <location>
        <begin position="263"/>
        <end position="367"/>
    </location>
</feature>
<name>D0MFY3_RHOM4</name>
<keyword evidence="2" id="KW-0238">DNA-binding</keyword>
<dbReference type="InterPro" id="IPR018060">
    <property type="entry name" value="HTH_AraC"/>
</dbReference>
<feature type="transmembrane region" description="Helical" evidence="4">
    <location>
        <begin position="62"/>
        <end position="83"/>
    </location>
</feature>
<feature type="transmembrane region" description="Helical" evidence="4">
    <location>
        <begin position="6"/>
        <end position="24"/>
    </location>
</feature>
<evidence type="ECO:0000256" key="3">
    <source>
        <dbReference type="ARBA" id="ARBA00023163"/>
    </source>
</evidence>
<dbReference type="Proteomes" id="UP000002221">
    <property type="component" value="Chromosome"/>
</dbReference>
<dbReference type="InterPro" id="IPR020449">
    <property type="entry name" value="Tscrpt_reg_AraC-type_HTH"/>
</dbReference>
<dbReference type="EMBL" id="CP001807">
    <property type="protein sequence ID" value="ACY49472.1"/>
    <property type="molecule type" value="Genomic_DNA"/>
</dbReference>
<feature type="transmembrane region" description="Helical" evidence="4">
    <location>
        <begin position="133"/>
        <end position="157"/>
    </location>
</feature>
<feature type="transmembrane region" description="Helical" evidence="4">
    <location>
        <begin position="177"/>
        <end position="196"/>
    </location>
</feature>
<evidence type="ECO:0000313" key="6">
    <source>
        <dbReference type="EMBL" id="ACY49472.1"/>
    </source>
</evidence>
<evidence type="ECO:0000256" key="4">
    <source>
        <dbReference type="SAM" id="Phobius"/>
    </source>
</evidence>
<dbReference type="SUPFAM" id="SSF46689">
    <property type="entry name" value="Homeodomain-like"/>
    <property type="match status" value="1"/>
</dbReference>
<keyword evidence="4" id="KW-0472">Membrane</keyword>
<dbReference type="RefSeq" id="WP_012845082.1">
    <property type="nucleotide sequence ID" value="NC_013501.1"/>
</dbReference>
<dbReference type="InterPro" id="IPR009057">
    <property type="entry name" value="Homeodomain-like_sf"/>
</dbReference>
<dbReference type="OrthoDB" id="5492415at2"/>
<dbReference type="GO" id="GO:0003700">
    <property type="term" value="F:DNA-binding transcription factor activity"/>
    <property type="evidence" value="ECO:0007669"/>
    <property type="project" value="InterPro"/>
</dbReference>
<dbReference type="InterPro" id="IPR018062">
    <property type="entry name" value="HTH_AraC-typ_CS"/>
</dbReference>
<dbReference type="PRINTS" id="PR00032">
    <property type="entry name" value="HTHARAC"/>
</dbReference>
<reference evidence="6 7" key="1">
    <citation type="journal article" date="2009" name="Stand. Genomic Sci.">
        <title>Complete genome sequence of Rhodothermus marinus type strain (R-10).</title>
        <authorList>
            <person name="Nolan M."/>
            <person name="Tindall B.J."/>
            <person name="Pomrenke H."/>
            <person name="Lapidus A."/>
            <person name="Copeland A."/>
            <person name="Glavina Del Rio T."/>
            <person name="Lucas S."/>
            <person name="Chen F."/>
            <person name="Tice H."/>
            <person name="Cheng J.F."/>
            <person name="Saunders E."/>
            <person name="Han C."/>
            <person name="Bruce D."/>
            <person name="Goodwin L."/>
            <person name="Chain P."/>
            <person name="Pitluck S."/>
            <person name="Ovchinikova G."/>
            <person name="Pati A."/>
            <person name="Ivanova N."/>
            <person name="Mavromatis K."/>
            <person name="Chen A."/>
            <person name="Palaniappan K."/>
            <person name="Land M."/>
            <person name="Hauser L."/>
            <person name="Chang Y.J."/>
            <person name="Jeffries C.D."/>
            <person name="Brettin T."/>
            <person name="Goker M."/>
            <person name="Bristow J."/>
            <person name="Eisen J.A."/>
            <person name="Markowitz V."/>
            <person name="Hugenholtz P."/>
            <person name="Kyrpides N.C."/>
            <person name="Klenk H.P."/>
            <person name="Detter J.C."/>
        </authorList>
    </citation>
    <scope>NUCLEOTIDE SEQUENCE [LARGE SCALE GENOMIC DNA]</scope>
    <source>
        <strain evidence="7">ATCC 43812 / DSM 4252 / R-10</strain>
    </source>
</reference>
<keyword evidence="4" id="KW-1133">Transmembrane helix</keyword>
<dbReference type="SMART" id="SM00342">
    <property type="entry name" value="HTH_ARAC"/>
    <property type="match status" value="1"/>
</dbReference>
<dbReference type="KEGG" id="rmr:Rmar_2599"/>
<dbReference type="eggNOG" id="COG2207">
    <property type="taxonomic scope" value="Bacteria"/>
</dbReference>
<dbReference type="PANTHER" id="PTHR43280">
    <property type="entry name" value="ARAC-FAMILY TRANSCRIPTIONAL REGULATOR"/>
    <property type="match status" value="1"/>
</dbReference>
<proteinExistence type="predicted"/>
<dbReference type="PROSITE" id="PS01124">
    <property type="entry name" value="HTH_ARAC_FAMILY_2"/>
    <property type="match status" value="1"/>
</dbReference>
<evidence type="ECO:0000259" key="5">
    <source>
        <dbReference type="PROSITE" id="PS01124"/>
    </source>
</evidence>
<evidence type="ECO:0000313" key="7">
    <source>
        <dbReference type="Proteomes" id="UP000002221"/>
    </source>
</evidence>
<dbReference type="Gene3D" id="1.10.10.60">
    <property type="entry name" value="Homeodomain-like"/>
    <property type="match status" value="2"/>
</dbReference>
<dbReference type="HOGENOM" id="CLU_041408_1_0_10"/>
<accession>D0MFY3</accession>
<keyword evidence="4" id="KW-0812">Transmembrane</keyword>
<evidence type="ECO:0000256" key="1">
    <source>
        <dbReference type="ARBA" id="ARBA00023015"/>
    </source>
</evidence>
<dbReference type="PROSITE" id="PS00041">
    <property type="entry name" value="HTH_ARAC_FAMILY_1"/>
    <property type="match status" value="1"/>
</dbReference>
<dbReference type="PANTHER" id="PTHR43280:SF29">
    <property type="entry name" value="ARAC-FAMILY TRANSCRIPTIONAL REGULATOR"/>
    <property type="match status" value="1"/>
</dbReference>
<keyword evidence="7" id="KW-1185">Reference proteome</keyword>